<accession>M0AD19</accession>
<dbReference type="SUPFAM" id="SSF46785">
    <property type="entry name" value="Winged helix' DNA-binding domain"/>
    <property type="match status" value="1"/>
</dbReference>
<reference evidence="1 2" key="1">
    <citation type="journal article" date="2014" name="PLoS Genet.">
        <title>Phylogenetically driven sequencing of extremely halophilic archaea reveals strategies for static and dynamic osmo-response.</title>
        <authorList>
            <person name="Becker E.A."/>
            <person name="Seitzer P.M."/>
            <person name="Tritt A."/>
            <person name="Larsen D."/>
            <person name="Krusor M."/>
            <person name="Yao A.I."/>
            <person name="Wu D."/>
            <person name="Madern D."/>
            <person name="Eisen J.A."/>
            <person name="Darling A.E."/>
            <person name="Facciotti M.T."/>
        </authorList>
    </citation>
    <scope>NUCLEOTIDE SEQUENCE [LARGE SCALE GENOMIC DNA]</scope>
    <source>
        <strain evidence="1 2">JCM 10990</strain>
    </source>
</reference>
<sequence length="98" mass="11381">MMLYYGARMSVQTHDPPVVNELYQPTEKDEQVLEALKDGRDSDEPWGRANPRWLMDQTGLSKSNVEFCLRSLHDAGWVRRPSRGLYELVEDPRGEDDE</sequence>
<proteinExistence type="predicted"/>
<evidence type="ECO:0000313" key="1">
    <source>
        <dbReference type="EMBL" id="ELY96640.1"/>
    </source>
</evidence>
<dbReference type="EMBL" id="AOIN01000082">
    <property type="protein sequence ID" value="ELY96640.1"/>
    <property type="molecule type" value="Genomic_DNA"/>
</dbReference>
<dbReference type="Gene3D" id="1.10.10.10">
    <property type="entry name" value="Winged helix-like DNA-binding domain superfamily/Winged helix DNA-binding domain"/>
    <property type="match status" value="1"/>
</dbReference>
<gene>
    <name evidence="1" type="ORF">C482_15468</name>
</gene>
<dbReference type="AlphaFoldDB" id="M0AD19"/>
<comment type="caution">
    <text evidence="1">The sequence shown here is derived from an EMBL/GenBank/DDBJ whole genome shotgun (WGS) entry which is preliminary data.</text>
</comment>
<name>M0AD19_9EURY</name>
<evidence type="ECO:0008006" key="3">
    <source>
        <dbReference type="Google" id="ProtNLM"/>
    </source>
</evidence>
<evidence type="ECO:0000313" key="2">
    <source>
        <dbReference type="Proteomes" id="UP000011693"/>
    </source>
</evidence>
<dbReference type="STRING" id="1227492.C482_15468"/>
<organism evidence="1 2">
    <name type="scientific">Natrialba chahannaoensis JCM 10990</name>
    <dbReference type="NCBI Taxonomy" id="1227492"/>
    <lineage>
        <taxon>Archaea</taxon>
        <taxon>Methanobacteriati</taxon>
        <taxon>Methanobacteriota</taxon>
        <taxon>Stenosarchaea group</taxon>
        <taxon>Halobacteria</taxon>
        <taxon>Halobacteriales</taxon>
        <taxon>Natrialbaceae</taxon>
        <taxon>Natrialba</taxon>
    </lineage>
</organism>
<protein>
    <recommendedName>
        <fullName evidence="3">HTH iclR-type domain-containing protein</fullName>
    </recommendedName>
</protein>
<dbReference type="InterPro" id="IPR036388">
    <property type="entry name" value="WH-like_DNA-bd_sf"/>
</dbReference>
<dbReference type="Proteomes" id="UP000011693">
    <property type="component" value="Unassembled WGS sequence"/>
</dbReference>
<dbReference type="InterPro" id="IPR036390">
    <property type="entry name" value="WH_DNA-bd_sf"/>
</dbReference>
<keyword evidence="2" id="KW-1185">Reference proteome</keyword>
<dbReference type="PATRIC" id="fig|1227492.4.peg.3069"/>